<dbReference type="EMBL" id="JAVRJZ010000017">
    <property type="protein sequence ID" value="KAK2709730.1"/>
    <property type="molecule type" value="Genomic_DNA"/>
</dbReference>
<organism evidence="1 2">
    <name type="scientific">Artemia franciscana</name>
    <name type="common">Brine shrimp</name>
    <name type="synonym">Artemia sanfranciscana</name>
    <dbReference type="NCBI Taxonomy" id="6661"/>
    <lineage>
        <taxon>Eukaryota</taxon>
        <taxon>Metazoa</taxon>
        <taxon>Ecdysozoa</taxon>
        <taxon>Arthropoda</taxon>
        <taxon>Crustacea</taxon>
        <taxon>Branchiopoda</taxon>
        <taxon>Anostraca</taxon>
        <taxon>Artemiidae</taxon>
        <taxon>Artemia</taxon>
    </lineage>
</organism>
<feature type="non-terminal residue" evidence="1">
    <location>
        <position position="61"/>
    </location>
</feature>
<sequence>MGTKTKNVHLLVMTPEEKNRALAGFTVCVRYLGVGATVICKRNTHCGRFVCCFEDRELLVL</sequence>
<reference evidence="1" key="1">
    <citation type="submission" date="2023-07" db="EMBL/GenBank/DDBJ databases">
        <title>Chromosome-level genome assembly of Artemia franciscana.</title>
        <authorList>
            <person name="Jo E."/>
        </authorList>
    </citation>
    <scope>NUCLEOTIDE SEQUENCE</scope>
    <source>
        <tissue evidence="1">Whole body</tissue>
    </source>
</reference>
<evidence type="ECO:0000313" key="1">
    <source>
        <dbReference type="EMBL" id="KAK2709730.1"/>
    </source>
</evidence>
<dbReference type="AlphaFoldDB" id="A0AA88HI98"/>
<gene>
    <name evidence="1" type="ORF">QYM36_013416</name>
</gene>
<dbReference type="Proteomes" id="UP001187531">
    <property type="component" value="Unassembled WGS sequence"/>
</dbReference>
<name>A0AA88HI98_ARTSF</name>
<accession>A0AA88HI98</accession>
<comment type="caution">
    <text evidence="1">The sequence shown here is derived from an EMBL/GenBank/DDBJ whole genome shotgun (WGS) entry which is preliminary data.</text>
</comment>
<keyword evidence="2" id="KW-1185">Reference proteome</keyword>
<protein>
    <submittedName>
        <fullName evidence="1">Uncharacterized protein</fullName>
    </submittedName>
</protein>
<evidence type="ECO:0000313" key="2">
    <source>
        <dbReference type="Proteomes" id="UP001187531"/>
    </source>
</evidence>
<proteinExistence type="predicted"/>